<feature type="compositionally biased region" description="Polar residues" evidence="10">
    <location>
        <begin position="936"/>
        <end position="947"/>
    </location>
</feature>
<dbReference type="SUPFAM" id="SSF50447">
    <property type="entry name" value="Translation proteins"/>
    <property type="match status" value="1"/>
</dbReference>
<dbReference type="SUPFAM" id="SSF101353">
    <property type="entry name" value="Putative anticodon-binding domain of alanyl-tRNA synthetase (AlaRS)"/>
    <property type="match status" value="1"/>
</dbReference>
<dbReference type="EMBL" id="OW152828">
    <property type="protein sequence ID" value="CAH2044652.1"/>
    <property type="molecule type" value="Genomic_DNA"/>
</dbReference>
<evidence type="ECO:0000256" key="4">
    <source>
        <dbReference type="ARBA" id="ARBA00022598"/>
    </source>
</evidence>
<evidence type="ECO:0000256" key="6">
    <source>
        <dbReference type="ARBA" id="ARBA00022840"/>
    </source>
</evidence>
<dbReference type="InterPro" id="IPR050058">
    <property type="entry name" value="Ala-tRNA_ligase"/>
</dbReference>
<dbReference type="SUPFAM" id="SSF55186">
    <property type="entry name" value="ThrRS/AlaRS common domain"/>
    <property type="match status" value="1"/>
</dbReference>
<feature type="region of interest" description="Disordered" evidence="10">
    <location>
        <begin position="926"/>
        <end position="947"/>
    </location>
</feature>
<keyword evidence="13" id="KW-1185">Reference proteome</keyword>
<evidence type="ECO:0000256" key="7">
    <source>
        <dbReference type="ARBA" id="ARBA00022884"/>
    </source>
</evidence>
<keyword evidence="3" id="KW-0820">tRNA-binding</keyword>
<evidence type="ECO:0000313" key="13">
    <source>
        <dbReference type="Proteomes" id="UP000837857"/>
    </source>
</evidence>
<keyword evidence="7" id="KW-0694">RNA-binding</keyword>
<dbReference type="InterPro" id="IPR018162">
    <property type="entry name" value="Ala-tRNA-ligase_IIc_anticod-bd"/>
</dbReference>
<sequence length="947" mass="104651">MNQFKGVFLGLAEAPCARAVNSQKCVRVGGKHNDLDLVGKDGHHHTFFEMLGNWSFGDYYKEEACRMAWDLLLGPFRLKPEDLLVTYFGGDIVIGLQEDKECRDIWKSLGVPASRLQARGVADNFWEMGATGPCGVCTELHYIGSDGSLTEIWNLVFIDCLREADGSVKRLRRQHVDTGMGLERAAALLQGVPTNYETDLFRPLLNAIYKNSKGVSPYGGRYTEDAVLDQAYRRLADHARMISVCLADDVFPVTSLNLKQIMRKSFKMCSDVFQNPQLLDNLYMEVASSLGETYPELVSKQRQASVIIEHEREAYAKLRADLGKKWKGLLKKYPEIESLSDVEIPGFALGYTEFKETMAKLNSTTIPGELVFKLYDTHGFQEDVIERISKLNNLNIDKPSFWKLLAQHKSKHKAAFKEQTTNKNLKFDTTIERLIKSGVKCTDDSHKYDYVLVNDEITFEPLKCKLVSMLNEDGEWIDFLDPCEDRLYYLVTDKTNFFCEEGGQIADSGIIKVSDLVTMRVDSVFKIRDFVFHKGHFILDKSNEKKYVKCNSEVTLAIDSNKRLEVMKNHTAVHLLNAAMRKVLPNSVVCQIGSQVTDKGFILNLSVYGEKLSEKAISEAEALVRSAIESDARVVSQELDSVRVQGEAEVLRLPGERYPERGLRLVACGGPLPSRELCCGTHAPSAGLVRHLVVGHVRAARTHAPALLALAGRAAEQARELFCHVANLGRVAALGGAAQGGPLREEAAAARRRLAALPPSARSPGAPRGDLAACLRQLERLERLEHLEQPDVASALHGIAGAEIEEAMCEALGSGRAFVVHFVRSSYLMPSEAVAEALALETPLPALLLGCAGGVVRAAATVPPTSASGLSAERWLQCAARVFNASTRPRTPHSAEMDAVKVSLINCEQMVQDAMRIAIKFAQSHIDKPKEDSSGDTDTASENRQQN</sequence>
<dbReference type="InterPro" id="IPR018163">
    <property type="entry name" value="Thr/Ala-tRNA-synth_IIc_edit"/>
</dbReference>
<evidence type="ECO:0000256" key="1">
    <source>
        <dbReference type="ARBA" id="ARBA00008226"/>
    </source>
</evidence>
<comment type="similarity">
    <text evidence="1">Belongs to the class-II aminoacyl-tRNA synthetase family.</text>
</comment>
<dbReference type="InterPro" id="IPR045864">
    <property type="entry name" value="aa-tRNA-synth_II/BPL/LPL"/>
</dbReference>
<name>A0ABN8I777_9NEOP</name>
<dbReference type="InterPro" id="IPR018165">
    <property type="entry name" value="Ala-tRNA-synth_IIc_core"/>
</dbReference>
<gene>
    <name evidence="12" type="ORF">IPOD504_LOCUS4721</name>
</gene>
<accession>A0ABN8I777</accession>
<feature type="non-terminal residue" evidence="12">
    <location>
        <position position="947"/>
    </location>
</feature>
<dbReference type="InterPro" id="IPR002318">
    <property type="entry name" value="Ala-tRNA-lgiase_IIc"/>
</dbReference>
<dbReference type="InterPro" id="IPR018164">
    <property type="entry name" value="Ala-tRNA-synth_IIc_N"/>
</dbReference>
<evidence type="ECO:0000256" key="2">
    <source>
        <dbReference type="ARBA" id="ARBA00013168"/>
    </source>
</evidence>
<keyword evidence="5" id="KW-0547">Nucleotide-binding</keyword>
<dbReference type="Proteomes" id="UP000837857">
    <property type="component" value="Chromosome 16"/>
</dbReference>
<dbReference type="InterPro" id="IPR009000">
    <property type="entry name" value="Transl_B-barrel_sf"/>
</dbReference>
<keyword evidence="8" id="KW-0648">Protein biosynthesis</keyword>
<dbReference type="Gene3D" id="3.30.980.10">
    <property type="entry name" value="Threonyl-trna Synthetase, Chain A, domain 2"/>
    <property type="match status" value="1"/>
</dbReference>
<dbReference type="Gene3D" id="3.30.930.10">
    <property type="entry name" value="Bira Bifunctional Protein, Domain 2"/>
    <property type="match status" value="1"/>
</dbReference>
<keyword evidence="9" id="KW-0030">Aminoacyl-tRNA synthetase</keyword>
<evidence type="ECO:0000256" key="10">
    <source>
        <dbReference type="SAM" id="MobiDB-lite"/>
    </source>
</evidence>
<dbReference type="SUPFAM" id="SSF55681">
    <property type="entry name" value="Class II aaRS and biotin synthetases"/>
    <property type="match status" value="1"/>
</dbReference>
<organism evidence="12 13">
    <name type="scientific">Iphiclides podalirius</name>
    <name type="common">scarce swallowtail</name>
    <dbReference type="NCBI Taxonomy" id="110791"/>
    <lineage>
        <taxon>Eukaryota</taxon>
        <taxon>Metazoa</taxon>
        <taxon>Ecdysozoa</taxon>
        <taxon>Arthropoda</taxon>
        <taxon>Hexapoda</taxon>
        <taxon>Insecta</taxon>
        <taxon>Pterygota</taxon>
        <taxon>Neoptera</taxon>
        <taxon>Endopterygota</taxon>
        <taxon>Lepidoptera</taxon>
        <taxon>Glossata</taxon>
        <taxon>Ditrysia</taxon>
        <taxon>Papilionoidea</taxon>
        <taxon>Papilionidae</taxon>
        <taxon>Papilioninae</taxon>
        <taxon>Iphiclides</taxon>
    </lineage>
</organism>
<feature type="domain" description="Alanyl-transfer RNA synthetases family profile" evidence="11">
    <location>
        <begin position="1"/>
        <end position="721"/>
    </location>
</feature>
<dbReference type="Gene3D" id="2.40.30.130">
    <property type="match status" value="1"/>
</dbReference>
<dbReference type="PRINTS" id="PR00980">
    <property type="entry name" value="TRNASYNTHALA"/>
</dbReference>
<dbReference type="CDD" id="cd00673">
    <property type="entry name" value="AlaRS_core"/>
    <property type="match status" value="1"/>
</dbReference>
<dbReference type="PANTHER" id="PTHR11777:SF39">
    <property type="entry name" value="ALANINE--TRNA LIGASE, MITOCHONDRIAL"/>
    <property type="match status" value="1"/>
</dbReference>
<proteinExistence type="inferred from homology"/>
<evidence type="ECO:0000256" key="9">
    <source>
        <dbReference type="ARBA" id="ARBA00023146"/>
    </source>
</evidence>
<evidence type="ECO:0000313" key="12">
    <source>
        <dbReference type="EMBL" id="CAH2044652.1"/>
    </source>
</evidence>
<dbReference type="PANTHER" id="PTHR11777">
    <property type="entry name" value="ALANYL-TRNA SYNTHETASE"/>
    <property type="match status" value="1"/>
</dbReference>
<dbReference type="Pfam" id="PF01411">
    <property type="entry name" value="tRNA-synt_2c"/>
    <property type="match status" value="2"/>
</dbReference>
<keyword evidence="4" id="KW-0436">Ligase</keyword>
<keyword evidence="6" id="KW-0067">ATP-binding</keyword>
<evidence type="ECO:0000259" key="11">
    <source>
        <dbReference type="PROSITE" id="PS50860"/>
    </source>
</evidence>
<evidence type="ECO:0000256" key="3">
    <source>
        <dbReference type="ARBA" id="ARBA00022555"/>
    </source>
</evidence>
<protein>
    <recommendedName>
        <fullName evidence="2">alanine--tRNA ligase</fullName>
        <ecNumber evidence="2">6.1.1.7</ecNumber>
    </recommendedName>
</protein>
<evidence type="ECO:0000256" key="5">
    <source>
        <dbReference type="ARBA" id="ARBA00022741"/>
    </source>
</evidence>
<reference evidence="12" key="1">
    <citation type="submission" date="2022-03" db="EMBL/GenBank/DDBJ databases">
        <authorList>
            <person name="Martin H S."/>
        </authorList>
    </citation>
    <scope>NUCLEOTIDE SEQUENCE</scope>
</reference>
<dbReference type="EC" id="6.1.1.7" evidence="2"/>
<evidence type="ECO:0000256" key="8">
    <source>
        <dbReference type="ARBA" id="ARBA00022917"/>
    </source>
</evidence>
<dbReference type="PROSITE" id="PS50860">
    <property type="entry name" value="AA_TRNA_LIGASE_II_ALA"/>
    <property type="match status" value="1"/>
</dbReference>